<dbReference type="GeneID" id="66579406"/>
<gene>
    <name evidence="2" type="ORF">DWW32_04960</name>
</gene>
<dbReference type="RefSeq" id="WP_118324977.1">
    <property type="nucleotide sequence ID" value="NZ_QRYH01000007.1"/>
</dbReference>
<organism evidence="2 3">
    <name type="scientific">Holdemanella biformis</name>
    <dbReference type="NCBI Taxonomy" id="1735"/>
    <lineage>
        <taxon>Bacteria</taxon>
        <taxon>Bacillati</taxon>
        <taxon>Bacillota</taxon>
        <taxon>Erysipelotrichia</taxon>
        <taxon>Erysipelotrichales</taxon>
        <taxon>Erysipelotrichaceae</taxon>
        <taxon>Holdemanella</taxon>
    </lineage>
</organism>
<dbReference type="AlphaFoldDB" id="A0A395WAW0"/>
<evidence type="ECO:0000313" key="3">
    <source>
        <dbReference type="Proteomes" id="UP000265489"/>
    </source>
</evidence>
<protein>
    <submittedName>
        <fullName evidence="2">Uncharacterized protein</fullName>
    </submittedName>
</protein>
<feature type="transmembrane region" description="Helical" evidence="1">
    <location>
        <begin position="30"/>
        <end position="50"/>
    </location>
</feature>
<keyword evidence="1" id="KW-1133">Transmembrane helix</keyword>
<dbReference type="EMBL" id="QRYQ01000006">
    <property type="protein sequence ID" value="RGU92331.1"/>
    <property type="molecule type" value="Genomic_DNA"/>
</dbReference>
<comment type="caution">
    <text evidence="2">The sequence shown here is derived from an EMBL/GenBank/DDBJ whole genome shotgun (WGS) entry which is preliminary data.</text>
</comment>
<sequence>MAYVFHNRNENKDKYDGLVKEARGIRNMGILLTLGLIVCVMMVPFSVVSWCVELSVFNV</sequence>
<evidence type="ECO:0000256" key="1">
    <source>
        <dbReference type="SAM" id="Phobius"/>
    </source>
</evidence>
<name>A0A395WAW0_9FIRM</name>
<keyword evidence="1" id="KW-0812">Transmembrane</keyword>
<keyword evidence="1" id="KW-0472">Membrane</keyword>
<evidence type="ECO:0000313" key="2">
    <source>
        <dbReference type="EMBL" id="RGU92331.1"/>
    </source>
</evidence>
<accession>A0A395WAW0</accession>
<dbReference type="Proteomes" id="UP000265489">
    <property type="component" value="Unassembled WGS sequence"/>
</dbReference>
<proteinExistence type="predicted"/>
<reference evidence="2 3" key="1">
    <citation type="submission" date="2018-08" db="EMBL/GenBank/DDBJ databases">
        <title>A genome reference for cultivated species of the human gut microbiota.</title>
        <authorList>
            <person name="Zou Y."/>
            <person name="Xue W."/>
            <person name="Luo G."/>
        </authorList>
    </citation>
    <scope>NUCLEOTIDE SEQUENCE [LARGE SCALE GENOMIC DNA]</scope>
    <source>
        <strain evidence="2 3">AF15-20</strain>
    </source>
</reference>